<dbReference type="EMBL" id="CP071794">
    <property type="protein sequence ID" value="QTD57033.1"/>
    <property type="molecule type" value="Genomic_DNA"/>
</dbReference>
<dbReference type="InterPro" id="IPR023393">
    <property type="entry name" value="START-like_dom_sf"/>
</dbReference>
<dbReference type="SUPFAM" id="SSF55961">
    <property type="entry name" value="Bet v1-like"/>
    <property type="match status" value="1"/>
</dbReference>
<evidence type="ECO:0000259" key="3">
    <source>
        <dbReference type="Pfam" id="PF08327"/>
    </source>
</evidence>
<feature type="region of interest" description="Disordered" evidence="2">
    <location>
        <begin position="1"/>
        <end position="31"/>
    </location>
</feature>
<keyword evidence="5" id="KW-1185">Reference proteome</keyword>
<dbReference type="InterPro" id="IPR013538">
    <property type="entry name" value="ASHA1/2-like_C"/>
</dbReference>
<dbReference type="RefSeq" id="WP_207989212.1">
    <property type="nucleotide sequence ID" value="NZ_CP071794.1"/>
</dbReference>
<reference evidence="4 5" key="1">
    <citation type="submission" date="2021-03" db="EMBL/GenBank/DDBJ databases">
        <title>Complete genome of Parasphingorhabdus_sp.JHSY0214.</title>
        <authorList>
            <person name="Yoo J.H."/>
            <person name="Bae J.W."/>
        </authorList>
    </citation>
    <scope>NUCLEOTIDE SEQUENCE [LARGE SCALE GENOMIC DNA]</scope>
    <source>
        <strain evidence="4 5">JHSY0214</strain>
    </source>
</reference>
<protein>
    <submittedName>
        <fullName evidence="4">SRPBCC domain-containing protein</fullName>
    </submittedName>
</protein>
<evidence type="ECO:0000313" key="4">
    <source>
        <dbReference type="EMBL" id="QTD57033.1"/>
    </source>
</evidence>
<gene>
    <name evidence="4" type="ORF">J4G78_05580</name>
</gene>
<feature type="compositionally biased region" description="Polar residues" evidence="2">
    <location>
        <begin position="1"/>
        <end position="16"/>
    </location>
</feature>
<name>A0ABX7T806_9SPHN</name>
<sequence length="56" mass="6102">MSLSGLGTDTKMTVTHSELEPGSDMDKGVRDGWPAVLSNLKSMVETGKTMSEEDWK</sequence>
<comment type="similarity">
    <text evidence="1">Belongs to the AHA1 family.</text>
</comment>
<dbReference type="Proteomes" id="UP000663923">
    <property type="component" value="Chromosome"/>
</dbReference>
<dbReference type="Pfam" id="PF08327">
    <property type="entry name" value="AHSA1"/>
    <property type="match status" value="1"/>
</dbReference>
<organism evidence="4 5">
    <name type="scientific">Parasphingorhabdus cellanae</name>
    <dbReference type="NCBI Taxonomy" id="2806553"/>
    <lineage>
        <taxon>Bacteria</taxon>
        <taxon>Pseudomonadati</taxon>
        <taxon>Pseudomonadota</taxon>
        <taxon>Alphaproteobacteria</taxon>
        <taxon>Sphingomonadales</taxon>
        <taxon>Sphingomonadaceae</taxon>
        <taxon>Parasphingorhabdus</taxon>
    </lineage>
</organism>
<proteinExistence type="inferred from homology"/>
<accession>A0ABX7T806</accession>
<evidence type="ECO:0000256" key="2">
    <source>
        <dbReference type="SAM" id="MobiDB-lite"/>
    </source>
</evidence>
<dbReference type="Gene3D" id="3.30.530.20">
    <property type="match status" value="1"/>
</dbReference>
<evidence type="ECO:0000256" key="1">
    <source>
        <dbReference type="ARBA" id="ARBA00006817"/>
    </source>
</evidence>
<feature type="domain" description="Activator of Hsp90 ATPase homologue 1/2-like C-terminal" evidence="3">
    <location>
        <begin position="5"/>
        <end position="45"/>
    </location>
</feature>
<evidence type="ECO:0000313" key="5">
    <source>
        <dbReference type="Proteomes" id="UP000663923"/>
    </source>
</evidence>